<evidence type="ECO:0000256" key="11">
    <source>
        <dbReference type="SAM" id="MobiDB-lite"/>
    </source>
</evidence>
<evidence type="ECO:0000313" key="14">
    <source>
        <dbReference type="Proteomes" id="UP001586593"/>
    </source>
</evidence>
<keyword evidence="5 9" id="KW-0067">ATP-binding</keyword>
<evidence type="ECO:0000256" key="8">
    <source>
        <dbReference type="ARBA" id="ARBA00034704"/>
    </source>
</evidence>
<evidence type="ECO:0000256" key="7">
    <source>
        <dbReference type="ARBA" id="ARBA00023212"/>
    </source>
</evidence>
<feature type="coiled-coil region" evidence="10">
    <location>
        <begin position="731"/>
        <end position="791"/>
    </location>
</feature>
<gene>
    <name evidence="13" type="ORF">VTK73DRAFT_2196</name>
</gene>
<dbReference type="CDD" id="cd01364">
    <property type="entry name" value="KISc_BimC_Eg5"/>
    <property type="match status" value="1"/>
</dbReference>
<sequence length="1171" mass="130519">MGSASRSGAFQRASTRSSSRASTAKQGLVRQATAASRMDRNGAISPAESLSSTTTAGAKRKEREFDGDHGESTNINVVVRCRGRNEREVRENSAVVVRTEGVKGQIVDLSMGPNALSNKTYNFDRVFSPAADQSMLFDEVVKPILDEMLAGYNCTIFAYGQTGTGKTYTMSGDMNDTFGLLSDAAGIIPRVLHTLFNKLEIDDTENCVRCSFIELYNEELRDLLSPDDGTKLKIFDDNSRKGHAATVVQGMEERHITSATEGLKWLQEGSVRRQVAATKCNDLSSRSHTVFTITVHAKRRAENGEDYLSVGKLNLVDLAGSENIQRSGAENKRAAEAGLINKSLLTLGRVINALVDRSAHIPYRESKLTRLLQDSLGGRTKTCIIATISPAKSNLEETISTLDYAFRAKNIRNKPQINAMINKKMLLREFSTEIEKLKSELIATRQRNGVYLSNEAYEELTVQNESRRILTEEQAAKIETLETNLRNKVQELFSLTSSFMGLKKEHESTRALLDNTKGVLDQTELVLAATRKTLAEETHMRKAHQETEEKLTEVGGELINTLKQTVGDVTGLHAKNKRKSELQNLNRSTWGMSQSHVSSVTELVEGRIQEFRKGQEQNISSVSDRMQRFVREELEKLSSTQAFLDENLNHFGKSHQNLIDGQSKSKEEMDKVLGEIEEVRDNIKTRVGQSLEAITVAAERIAADVVSELNNFHNQLHSSYSSLGKDFKTLFEELCRQINSQKAESDRLRRQLESATDVIMRSNQSISEQVQEALAQEREQAAEERQQLLSQITTLITSQAELQESRIAGKTSLIQKSFAESNKAFRGSVTQYSVGMDTWNAKGNELLDEISSTKSILKKKLKDDWNTANDHSTSIRNKAQSVHIEAIRLVEEQKKYLDTQMMDLDDFLTHAKSENEQHHSQHVTSLQGLSEVVEQSFADIATHFTGTFDRVRDLGDEMEASSRTLSGQLEPLEENICRPLSNLREDINNTVLREYEPTGDTPQKVVYQFPTELPRTNPPEVLLAELKDSSTPTKSPPSVFSDADATMVGAFKRSPSASSSPKEQPRLRALSMCSNMSLREVNPNLTTGTILFDPAASTMSMPAIDENTTMPLLKKRTRGSAIVKQTVTRYGAKRHAQNLATMAVLEGRENIPPEVAFSQSTGPRRKSPRLH</sequence>
<dbReference type="PROSITE" id="PS50067">
    <property type="entry name" value="KINESIN_MOTOR_2"/>
    <property type="match status" value="1"/>
</dbReference>
<evidence type="ECO:0000256" key="4">
    <source>
        <dbReference type="ARBA" id="ARBA00022741"/>
    </source>
</evidence>
<evidence type="ECO:0000256" key="3">
    <source>
        <dbReference type="ARBA" id="ARBA00022701"/>
    </source>
</evidence>
<dbReference type="InterPro" id="IPR027417">
    <property type="entry name" value="P-loop_NTPase"/>
</dbReference>
<evidence type="ECO:0000313" key="13">
    <source>
        <dbReference type="EMBL" id="KAL1882105.1"/>
    </source>
</evidence>
<keyword evidence="10" id="KW-0175">Coiled coil</keyword>
<dbReference type="InterPro" id="IPR036961">
    <property type="entry name" value="Kinesin_motor_dom_sf"/>
</dbReference>
<comment type="subcellular location">
    <subcellularLocation>
        <location evidence="1">Cytoplasm</location>
        <location evidence="1">Cytoskeleton</location>
    </subcellularLocation>
</comment>
<keyword evidence="6 9" id="KW-0505">Motor protein</keyword>
<feature type="domain" description="Kinesin motor" evidence="12">
    <location>
        <begin position="74"/>
        <end position="411"/>
    </location>
</feature>
<feature type="region of interest" description="Disordered" evidence="11">
    <location>
        <begin position="1"/>
        <end position="71"/>
    </location>
</feature>
<organism evidence="13 14">
    <name type="scientific">Phialemonium thermophilum</name>
    <dbReference type="NCBI Taxonomy" id="223376"/>
    <lineage>
        <taxon>Eukaryota</taxon>
        <taxon>Fungi</taxon>
        <taxon>Dikarya</taxon>
        <taxon>Ascomycota</taxon>
        <taxon>Pezizomycotina</taxon>
        <taxon>Sordariomycetes</taxon>
        <taxon>Sordariomycetidae</taxon>
        <taxon>Cephalothecales</taxon>
        <taxon>Cephalothecaceae</taxon>
        <taxon>Phialemonium</taxon>
    </lineage>
</organism>
<keyword evidence="14" id="KW-1185">Reference proteome</keyword>
<keyword evidence="7" id="KW-0206">Cytoskeleton</keyword>
<dbReference type="SUPFAM" id="SSF52540">
    <property type="entry name" value="P-loop containing nucleoside triphosphate hydrolases"/>
    <property type="match status" value="1"/>
</dbReference>
<dbReference type="EMBL" id="JAZHXJ010000016">
    <property type="protein sequence ID" value="KAL1882105.1"/>
    <property type="molecule type" value="Genomic_DNA"/>
</dbReference>
<dbReference type="InterPro" id="IPR019821">
    <property type="entry name" value="Kinesin_motor_CS"/>
</dbReference>
<dbReference type="InterPro" id="IPR047149">
    <property type="entry name" value="KIF11-like"/>
</dbReference>
<feature type="compositionally biased region" description="Low complexity" evidence="11">
    <location>
        <begin position="12"/>
        <end position="24"/>
    </location>
</feature>
<keyword evidence="3" id="KW-0493">Microtubule</keyword>
<reference evidence="13 14" key="1">
    <citation type="journal article" date="2024" name="Commun. Biol.">
        <title>Comparative genomic analysis of thermophilic fungi reveals convergent evolutionary adaptations and gene losses.</title>
        <authorList>
            <person name="Steindorff A.S."/>
            <person name="Aguilar-Pontes M.V."/>
            <person name="Robinson A.J."/>
            <person name="Andreopoulos B."/>
            <person name="LaButti K."/>
            <person name="Kuo A."/>
            <person name="Mondo S."/>
            <person name="Riley R."/>
            <person name="Otillar R."/>
            <person name="Haridas S."/>
            <person name="Lipzen A."/>
            <person name="Grimwood J."/>
            <person name="Schmutz J."/>
            <person name="Clum A."/>
            <person name="Reid I.D."/>
            <person name="Moisan M.C."/>
            <person name="Butler G."/>
            <person name="Nguyen T.T.M."/>
            <person name="Dewar K."/>
            <person name="Conant G."/>
            <person name="Drula E."/>
            <person name="Henrissat B."/>
            <person name="Hansel C."/>
            <person name="Singer S."/>
            <person name="Hutchinson M.I."/>
            <person name="de Vries R.P."/>
            <person name="Natvig D.O."/>
            <person name="Powell A.J."/>
            <person name="Tsang A."/>
            <person name="Grigoriev I.V."/>
        </authorList>
    </citation>
    <scope>NUCLEOTIDE SEQUENCE [LARGE SCALE GENOMIC DNA]</scope>
    <source>
        <strain evidence="13 14">ATCC 24622</strain>
    </source>
</reference>
<evidence type="ECO:0000256" key="2">
    <source>
        <dbReference type="ARBA" id="ARBA00022490"/>
    </source>
</evidence>
<evidence type="ECO:0000256" key="1">
    <source>
        <dbReference type="ARBA" id="ARBA00004245"/>
    </source>
</evidence>
<dbReference type="PANTHER" id="PTHR47970">
    <property type="entry name" value="KINESIN-LIKE PROTEIN KIF11"/>
    <property type="match status" value="1"/>
</dbReference>
<keyword evidence="4 9" id="KW-0547">Nucleotide-binding</keyword>
<feature type="binding site" evidence="9">
    <location>
        <begin position="160"/>
        <end position="167"/>
    </location>
    <ligand>
        <name>ATP</name>
        <dbReference type="ChEBI" id="CHEBI:30616"/>
    </ligand>
</feature>
<dbReference type="PROSITE" id="PS00411">
    <property type="entry name" value="KINESIN_MOTOR_1"/>
    <property type="match status" value="1"/>
</dbReference>
<feature type="compositionally biased region" description="Basic and acidic residues" evidence="11">
    <location>
        <begin position="59"/>
        <end position="71"/>
    </location>
</feature>
<dbReference type="Pfam" id="PF00225">
    <property type="entry name" value="Kinesin"/>
    <property type="match status" value="1"/>
</dbReference>
<dbReference type="Gene3D" id="3.40.850.10">
    <property type="entry name" value="Kinesin motor domain"/>
    <property type="match status" value="1"/>
</dbReference>
<name>A0ABR3Y2B3_9PEZI</name>
<dbReference type="PRINTS" id="PR00380">
    <property type="entry name" value="KINESINHEAVY"/>
</dbReference>
<keyword evidence="2" id="KW-0963">Cytoplasm</keyword>
<protein>
    <recommendedName>
        <fullName evidence="12">Kinesin motor domain-containing protein</fullName>
    </recommendedName>
</protein>
<evidence type="ECO:0000256" key="9">
    <source>
        <dbReference type="PROSITE-ProRule" id="PRU00283"/>
    </source>
</evidence>
<evidence type="ECO:0000256" key="5">
    <source>
        <dbReference type="ARBA" id="ARBA00022840"/>
    </source>
</evidence>
<evidence type="ECO:0000256" key="10">
    <source>
        <dbReference type="SAM" id="Coils"/>
    </source>
</evidence>
<dbReference type="Proteomes" id="UP001586593">
    <property type="component" value="Unassembled WGS sequence"/>
</dbReference>
<dbReference type="InterPro" id="IPR047241">
    <property type="entry name" value="KIF11-like_kin_motor_dom"/>
</dbReference>
<comment type="similarity">
    <text evidence="8">Belongs to the TRAFAC class myosin-kinesin ATPase superfamily. Kinesin family. KIN-5/BimC subfamily.</text>
</comment>
<dbReference type="SMART" id="SM00129">
    <property type="entry name" value="KISc"/>
    <property type="match status" value="1"/>
</dbReference>
<accession>A0ABR3Y2B3</accession>
<evidence type="ECO:0000259" key="12">
    <source>
        <dbReference type="PROSITE" id="PS50067"/>
    </source>
</evidence>
<dbReference type="PANTHER" id="PTHR47970:SF12">
    <property type="entry name" value="KINESIN FAMILY MEMBER 11"/>
    <property type="match status" value="1"/>
</dbReference>
<evidence type="ECO:0000256" key="6">
    <source>
        <dbReference type="ARBA" id="ARBA00023175"/>
    </source>
</evidence>
<comment type="caution">
    <text evidence="13">The sequence shown here is derived from an EMBL/GenBank/DDBJ whole genome shotgun (WGS) entry which is preliminary data.</text>
</comment>
<dbReference type="InterPro" id="IPR001752">
    <property type="entry name" value="Kinesin_motor_dom"/>
</dbReference>
<proteinExistence type="inferred from homology"/>